<evidence type="ECO:0000256" key="1">
    <source>
        <dbReference type="SAM" id="MobiDB-lite"/>
    </source>
</evidence>
<proteinExistence type="predicted"/>
<evidence type="ECO:0000313" key="3">
    <source>
        <dbReference type="Proteomes" id="UP000030669"/>
    </source>
</evidence>
<feature type="compositionally biased region" description="Low complexity" evidence="1">
    <location>
        <begin position="325"/>
        <end position="342"/>
    </location>
</feature>
<feature type="compositionally biased region" description="Low complexity" evidence="1">
    <location>
        <begin position="103"/>
        <end position="128"/>
    </location>
</feature>
<dbReference type="AlphaFoldDB" id="S7PVX8"/>
<feature type="compositionally biased region" description="Polar residues" evidence="1">
    <location>
        <begin position="276"/>
        <end position="296"/>
    </location>
</feature>
<dbReference type="KEGG" id="gtr:GLOTRDRAFT_112307"/>
<dbReference type="OMA" id="DEHRPTT"/>
<protein>
    <submittedName>
        <fullName evidence="2">Uncharacterized protein</fullName>
    </submittedName>
</protein>
<gene>
    <name evidence="2" type="ORF">GLOTRDRAFT_112307</name>
</gene>
<organism evidence="2 3">
    <name type="scientific">Gloeophyllum trabeum (strain ATCC 11539 / FP-39264 / Madison 617)</name>
    <name type="common">Brown rot fungus</name>
    <dbReference type="NCBI Taxonomy" id="670483"/>
    <lineage>
        <taxon>Eukaryota</taxon>
        <taxon>Fungi</taxon>
        <taxon>Dikarya</taxon>
        <taxon>Basidiomycota</taxon>
        <taxon>Agaricomycotina</taxon>
        <taxon>Agaricomycetes</taxon>
        <taxon>Gloeophyllales</taxon>
        <taxon>Gloeophyllaceae</taxon>
        <taxon>Gloeophyllum</taxon>
    </lineage>
</organism>
<reference evidence="2 3" key="1">
    <citation type="journal article" date="2012" name="Science">
        <title>The Paleozoic origin of enzymatic lignin decomposition reconstructed from 31 fungal genomes.</title>
        <authorList>
            <person name="Floudas D."/>
            <person name="Binder M."/>
            <person name="Riley R."/>
            <person name="Barry K."/>
            <person name="Blanchette R.A."/>
            <person name="Henrissat B."/>
            <person name="Martinez A.T."/>
            <person name="Otillar R."/>
            <person name="Spatafora J.W."/>
            <person name="Yadav J.S."/>
            <person name="Aerts A."/>
            <person name="Benoit I."/>
            <person name="Boyd A."/>
            <person name="Carlson A."/>
            <person name="Copeland A."/>
            <person name="Coutinho P.M."/>
            <person name="de Vries R.P."/>
            <person name="Ferreira P."/>
            <person name="Findley K."/>
            <person name="Foster B."/>
            <person name="Gaskell J."/>
            <person name="Glotzer D."/>
            <person name="Gorecki P."/>
            <person name="Heitman J."/>
            <person name="Hesse C."/>
            <person name="Hori C."/>
            <person name="Igarashi K."/>
            <person name="Jurgens J.A."/>
            <person name="Kallen N."/>
            <person name="Kersten P."/>
            <person name="Kohler A."/>
            <person name="Kuees U."/>
            <person name="Kumar T.K.A."/>
            <person name="Kuo A."/>
            <person name="LaButti K."/>
            <person name="Larrondo L.F."/>
            <person name="Lindquist E."/>
            <person name="Ling A."/>
            <person name="Lombard V."/>
            <person name="Lucas S."/>
            <person name="Lundell T."/>
            <person name="Martin R."/>
            <person name="McLaughlin D.J."/>
            <person name="Morgenstern I."/>
            <person name="Morin E."/>
            <person name="Murat C."/>
            <person name="Nagy L.G."/>
            <person name="Nolan M."/>
            <person name="Ohm R.A."/>
            <person name="Patyshakuliyeva A."/>
            <person name="Rokas A."/>
            <person name="Ruiz-Duenas F.J."/>
            <person name="Sabat G."/>
            <person name="Salamov A."/>
            <person name="Samejima M."/>
            <person name="Schmutz J."/>
            <person name="Slot J.C."/>
            <person name="St John F."/>
            <person name="Stenlid J."/>
            <person name="Sun H."/>
            <person name="Sun S."/>
            <person name="Syed K."/>
            <person name="Tsang A."/>
            <person name="Wiebenga A."/>
            <person name="Young D."/>
            <person name="Pisabarro A."/>
            <person name="Eastwood D.C."/>
            <person name="Martin F."/>
            <person name="Cullen D."/>
            <person name="Grigoriev I.V."/>
            <person name="Hibbett D.S."/>
        </authorList>
    </citation>
    <scope>NUCLEOTIDE SEQUENCE [LARGE SCALE GENOMIC DNA]</scope>
    <source>
        <strain evidence="2 3">ATCC 11539</strain>
    </source>
</reference>
<dbReference type="GeneID" id="19299528"/>
<keyword evidence="3" id="KW-1185">Reference proteome</keyword>
<dbReference type="EMBL" id="KB469309">
    <property type="protein sequence ID" value="EPQ51791.1"/>
    <property type="molecule type" value="Genomic_DNA"/>
</dbReference>
<name>S7PVX8_GLOTA</name>
<dbReference type="RefSeq" id="XP_007869691.1">
    <property type="nucleotide sequence ID" value="XM_007871500.1"/>
</dbReference>
<feature type="compositionally biased region" description="Low complexity" evidence="1">
    <location>
        <begin position="185"/>
        <end position="198"/>
    </location>
</feature>
<dbReference type="Proteomes" id="UP000030669">
    <property type="component" value="Unassembled WGS sequence"/>
</dbReference>
<feature type="region of interest" description="Disordered" evidence="1">
    <location>
        <begin position="401"/>
        <end position="428"/>
    </location>
</feature>
<sequence length="499" mass="53038">MWAKTAMEDAKQVLEILKDPKVATGRGPVNGGVEGSVSEAVTIVEKMLKKAQQAVKANTPGSGVHAGVKRKHEEVDIDHTLAPGFHLPYVGAGVQVANAVSPPEPVVASSPVVAHPRPSSSRSSRRGSTAIPPAVLNSKTSTPDPDGENRKSGKSSKSGRPNVGIRVRGGKEGPPFNKARHDHGSSSPASARPYSPASHRVTAFELTPFPESGFTAESPIYLDAPEDKDFNMTFAGNTEPRTEAMEKGPSNAQTRSREPSGADNYDVQPSPAFNPMSGSYNTFAVSPAYSNEASNRPPSSRSDQPPPFSSGYPQNAGSPYPPPGSSHGAPQQSSPPSYSPAGPTGGYNALTPHNPFPPTPETIYTSNAGSASYSHDVLHSHHMRIMNGGVDPRAMSMAPDMSAAMPQSNHGQRNMRPPSLPSDHRMGTIPVQPYSIQSAKPMHPGPQHYMDAPTPGHVASQSQSMMGTEAWTSEEGMQTATQYWNQGQNYHEMKLDNYS</sequence>
<dbReference type="HOGENOM" id="CLU_546348_0_0_1"/>
<feature type="region of interest" description="Disordered" evidence="1">
    <location>
        <begin position="103"/>
        <end position="363"/>
    </location>
</feature>
<dbReference type="OrthoDB" id="4934715at2759"/>
<evidence type="ECO:0000313" key="2">
    <source>
        <dbReference type="EMBL" id="EPQ51791.1"/>
    </source>
</evidence>
<accession>S7PVX8</accession>